<dbReference type="RefSeq" id="WP_107864931.1">
    <property type="nucleotide sequence ID" value="NZ_QAON01000003.1"/>
</dbReference>
<comment type="caution">
    <text evidence="3">The sequence shown here is derived from an EMBL/GenBank/DDBJ whole genome shotgun (WGS) entry which is preliminary data.</text>
</comment>
<dbReference type="Proteomes" id="UP000244223">
    <property type="component" value="Unassembled WGS sequence"/>
</dbReference>
<comment type="similarity">
    <text evidence="2">Belongs to the TacA antitoxin family.</text>
</comment>
<evidence type="ECO:0000256" key="1">
    <source>
        <dbReference type="ARBA" id="ARBA00022649"/>
    </source>
</evidence>
<evidence type="ECO:0000313" key="4">
    <source>
        <dbReference type="Proteomes" id="UP000244223"/>
    </source>
</evidence>
<sequence length="91" mass="10149">MPNLATERINLRAPTEAKKVIEQAASLSAISVSAFILEHAYQAAKQLISEHERIVLTNTERDKFLAVLDNPPSPNTEMRELLELGEQLVSH</sequence>
<dbReference type="InterPro" id="IPR014795">
    <property type="entry name" value="TacA_1-like"/>
</dbReference>
<dbReference type="SUPFAM" id="SSF47598">
    <property type="entry name" value="Ribbon-helix-helix"/>
    <property type="match status" value="1"/>
</dbReference>
<protein>
    <submittedName>
        <fullName evidence="3">Uncharacterized protein (DUF1778 family)</fullName>
    </submittedName>
</protein>
<reference evidence="3 4" key="1">
    <citation type="submission" date="2018-04" db="EMBL/GenBank/DDBJ databases">
        <title>Genomic Encyclopedia of Archaeal and Bacterial Type Strains, Phase II (KMG-II): from individual species to whole genera.</title>
        <authorList>
            <person name="Goeker M."/>
        </authorList>
    </citation>
    <scope>NUCLEOTIDE SEQUENCE [LARGE SCALE GENOMIC DNA]</scope>
    <source>
        <strain evidence="3 4">DSM 5822</strain>
    </source>
</reference>
<accession>A0A2T5J222</accession>
<dbReference type="PANTHER" id="PTHR35401">
    <property type="entry name" value="COPG FAMILY HELIX-TURN-HELIX PROTEIN-RELATED-RELATED"/>
    <property type="match status" value="1"/>
</dbReference>
<keyword evidence="4" id="KW-1185">Reference proteome</keyword>
<dbReference type="GO" id="GO:0006355">
    <property type="term" value="P:regulation of DNA-templated transcription"/>
    <property type="evidence" value="ECO:0007669"/>
    <property type="project" value="InterPro"/>
</dbReference>
<keyword evidence="1" id="KW-1277">Toxin-antitoxin system</keyword>
<dbReference type="EMBL" id="QAON01000003">
    <property type="protein sequence ID" value="PTQ90494.1"/>
    <property type="molecule type" value="Genomic_DNA"/>
</dbReference>
<dbReference type="Gene3D" id="1.20.5.780">
    <property type="entry name" value="Single helix bin"/>
    <property type="match status" value="1"/>
</dbReference>
<dbReference type="InterPro" id="IPR010985">
    <property type="entry name" value="Ribbon_hlx_hlx"/>
</dbReference>
<proteinExistence type="inferred from homology"/>
<dbReference type="Pfam" id="PF08681">
    <property type="entry name" value="TacA1"/>
    <property type="match status" value="1"/>
</dbReference>
<gene>
    <name evidence="3" type="ORF">C8N29_103249</name>
</gene>
<dbReference type="AlphaFoldDB" id="A0A2T5J222"/>
<evidence type="ECO:0000256" key="2">
    <source>
        <dbReference type="ARBA" id="ARBA00049988"/>
    </source>
</evidence>
<evidence type="ECO:0000313" key="3">
    <source>
        <dbReference type="EMBL" id="PTQ90494.1"/>
    </source>
</evidence>
<dbReference type="OrthoDB" id="6693159at2"/>
<organism evidence="3 4">
    <name type="scientific">Agitococcus lubricus</name>
    <dbReference type="NCBI Taxonomy" id="1077255"/>
    <lineage>
        <taxon>Bacteria</taxon>
        <taxon>Pseudomonadati</taxon>
        <taxon>Pseudomonadota</taxon>
        <taxon>Gammaproteobacteria</taxon>
        <taxon>Moraxellales</taxon>
        <taxon>Moraxellaceae</taxon>
        <taxon>Agitococcus</taxon>
    </lineage>
</organism>
<name>A0A2T5J222_9GAMM</name>